<comment type="caution">
    <text evidence="2">The sequence shown here is derived from an EMBL/GenBank/DDBJ whole genome shotgun (WGS) entry which is preliminary data.</text>
</comment>
<proteinExistence type="predicted"/>
<protein>
    <submittedName>
        <fullName evidence="2">Uncharacterized protein</fullName>
    </submittedName>
</protein>
<dbReference type="Proteomes" id="UP001151760">
    <property type="component" value="Unassembled WGS sequence"/>
</dbReference>
<gene>
    <name evidence="2" type="ORF">Tco_1054297</name>
</gene>
<keyword evidence="3" id="KW-1185">Reference proteome</keyword>
<reference evidence="2" key="1">
    <citation type="journal article" date="2022" name="Int. J. Mol. Sci.">
        <title>Draft Genome of Tanacetum Coccineum: Genomic Comparison of Closely Related Tanacetum-Family Plants.</title>
        <authorList>
            <person name="Yamashiro T."/>
            <person name="Shiraishi A."/>
            <person name="Nakayama K."/>
            <person name="Satake H."/>
        </authorList>
    </citation>
    <scope>NUCLEOTIDE SEQUENCE</scope>
</reference>
<reference evidence="2" key="2">
    <citation type="submission" date="2022-01" db="EMBL/GenBank/DDBJ databases">
        <authorList>
            <person name="Yamashiro T."/>
            <person name="Shiraishi A."/>
            <person name="Satake H."/>
            <person name="Nakayama K."/>
        </authorList>
    </citation>
    <scope>NUCLEOTIDE SEQUENCE</scope>
</reference>
<evidence type="ECO:0000256" key="1">
    <source>
        <dbReference type="SAM" id="MobiDB-lite"/>
    </source>
</evidence>
<sequence>MLRPPTTAATPPISYATTPIFIIRTPSPSSSPPSPTERHPLFTTDANHAPPPSPPPRHYLHKGAFGSVINPQGCIRFKNHHKGAFGFDYYSTKGALGSGFSFYNIAKGAFGLLKNPKRVLGWLCDNANKGAFGLKPPHQRGALVL</sequence>
<evidence type="ECO:0000313" key="3">
    <source>
        <dbReference type="Proteomes" id="UP001151760"/>
    </source>
</evidence>
<accession>A0ABQ5GWD2</accession>
<feature type="region of interest" description="Disordered" evidence="1">
    <location>
        <begin position="26"/>
        <end position="57"/>
    </location>
</feature>
<organism evidence="2 3">
    <name type="scientific">Tanacetum coccineum</name>
    <dbReference type="NCBI Taxonomy" id="301880"/>
    <lineage>
        <taxon>Eukaryota</taxon>
        <taxon>Viridiplantae</taxon>
        <taxon>Streptophyta</taxon>
        <taxon>Embryophyta</taxon>
        <taxon>Tracheophyta</taxon>
        <taxon>Spermatophyta</taxon>
        <taxon>Magnoliopsida</taxon>
        <taxon>eudicotyledons</taxon>
        <taxon>Gunneridae</taxon>
        <taxon>Pentapetalae</taxon>
        <taxon>asterids</taxon>
        <taxon>campanulids</taxon>
        <taxon>Asterales</taxon>
        <taxon>Asteraceae</taxon>
        <taxon>Asteroideae</taxon>
        <taxon>Anthemideae</taxon>
        <taxon>Anthemidinae</taxon>
        <taxon>Tanacetum</taxon>
    </lineage>
</organism>
<evidence type="ECO:0000313" key="2">
    <source>
        <dbReference type="EMBL" id="GJT79955.1"/>
    </source>
</evidence>
<name>A0ABQ5GWD2_9ASTR</name>
<dbReference type="EMBL" id="BQNB010018946">
    <property type="protein sequence ID" value="GJT79955.1"/>
    <property type="molecule type" value="Genomic_DNA"/>
</dbReference>